<sequence length="276" mass="30434">MFAAKGMIVQGVGRGVGKSGQVGARCTLFTHSTVERSSASASWRTFNNVPLSPSFPIRARRDLQERRYSNDPTRLGARYRPELPKVPVHHEIERKESKKKGSKSLTPRDPFSLSFTSPSTLLDPFTCRCATTDGKNRKPILLLAALIAIGSWSTFASFATNKERLSSSVFRSVLIQLKDSEEVKRTLGDPVMLVPSTFGDPWVSGSVNMMQGKVDISFKIQGPKDTGTAYFTSIRREQNKSFEVLRFLLVTDSGENVSLLSQVGRTHDSDGEMGSP</sequence>
<dbReference type="EMBL" id="KZ819929">
    <property type="protein sequence ID" value="PWN50466.1"/>
    <property type="molecule type" value="Genomic_DNA"/>
</dbReference>
<reference evidence="1 2" key="1">
    <citation type="journal article" date="2018" name="Mol. Biol. Evol.">
        <title>Broad Genomic Sampling Reveals a Smut Pathogenic Ancestry of the Fungal Clade Ustilaginomycotina.</title>
        <authorList>
            <person name="Kijpornyongpan T."/>
            <person name="Mondo S.J."/>
            <person name="Barry K."/>
            <person name="Sandor L."/>
            <person name="Lee J."/>
            <person name="Lipzen A."/>
            <person name="Pangilinan J."/>
            <person name="LaButti K."/>
            <person name="Hainaut M."/>
            <person name="Henrissat B."/>
            <person name="Grigoriev I.V."/>
            <person name="Spatafora J.W."/>
            <person name="Aime M.C."/>
        </authorList>
    </citation>
    <scope>NUCLEOTIDE SEQUENCE [LARGE SCALE GENOMIC DNA]</scope>
    <source>
        <strain evidence="1 2">SA 807</strain>
    </source>
</reference>
<evidence type="ECO:0000313" key="2">
    <source>
        <dbReference type="Proteomes" id="UP000245626"/>
    </source>
</evidence>
<accession>A0ACD0NXH8</accession>
<evidence type="ECO:0000313" key="1">
    <source>
        <dbReference type="EMBL" id="PWN50466.1"/>
    </source>
</evidence>
<organism evidence="1 2">
    <name type="scientific">Violaceomyces palustris</name>
    <dbReference type="NCBI Taxonomy" id="1673888"/>
    <lineage>
        <taxon>Eukaryota</taxon>
        <taxon>Fungi</taxon>
        <taxon>Dikarya</taxon>
        <taxon>Basidiomycota</taxon>
        <taxon>Ustilaginomycotina</taxon>
        <taxon>Ustilaginomycetes</taxon>
        <taxon>Violaceomycetales</taxon>
        <taxon>Violaceomycetaceae</taxon>
        <taxon>Violaceomyces</taxon>
    </lineage>
</organism>
<protein>
    <submittedName>
        <fullName evidence="1">DUF1783-domain-containing protein</fullName>
    </submittedName>
</protein>
<dbReference type="Proteomes" id="UP000245626">
    <property type="component" value="Unassembled WGS sequence"/>
</dbReference>
<gene>
    <name evidence="1" type="ORF">IE53DRAFT_344095</name>
</gene>
<proteinExistence type="predicted"/>
<keyword evidence="2" id="KW-1185">Reference proteome</keyword>
<name>A0ACD0NXH8_9BASI</name>